<dbReference type="Proteomes" id="UP000245647">
    <property type="component" value="Unassembled WGS sequence"/>
</dbReference>
<dbReference type="InterPro" id="IPR037187">
    <property type="entry name" value="DnaK_N"/>
</dbReference>
<dbReference type="PANTHER" id="PTHR33823">
    <property type="entry name" value="RNA POLYMERASE-BINDING TRANSCRIPTION FACTOR DKSA-RELATED"/>
    <property type="match status" value="1"/>
</dbReference>
<feature type="zinc finger region" description="dksA C4-type" evidence="4">
    <location>
        <begin position="98"/>
        <end position="122"/>
    </location>
</feature>
<dbReference type="EMBL" id="QEAS01000014">
    <property type="protein sequence ID" value="PWG79481.1"/>
    <property type="molecule type" value="Genomic_DNA"/>
</dbReference>
<dbReference type="PROSITE" id="PS51128">
    <property type="entry name" value="ZF_DKSA_2"/>
    <property type="match status" value="1"/>
</dbReference>
<dbReference type="AlphaFoldDB" id="A0A2U2PDJ8"/>
<dbReference type="PANTHER" id="PTHR33823:SF2">
    <property type="entry name" value="RNA POLYMERASE-BINDING TRANSCRIPTION FACTOR DKSA"/>
    <property type="match status" value="1"/>
</dbReference>
<name>A0A2U2PDJ8_9SPHI</name>
<keyword evidence="1" id="KW-0479">Metal-binding</keyword>
<sequence length="127" mass="14494">MENNEKTRYSDAELQEFKELILDKMRIAKEELASLAQSLSNPNLNGTDDTAGTYKTLEDGSATLEKEQINQLAARQKKFIENLEAALVRIENKTYGICRETGKLIQKERLRAVPHTTLSMEAKMKQY</sequence>
<comment type="caution">
    <text evidence="6">The sequence shown here is derived from an EMBL/GenBank/DDBJ whole genome shotgun (WGS) entry which is preliminary data.</text>
</comment>
<dbReference type="OrthoDB" id="9811543at2"/>
<accession>A0A2U2PDJ8</accession>
<dbReference type="GO" id="GO:0008270">
    <property type="term" value="F:zinc ion binding"/>
    <property type="evidence" value="ECO:0007669"/>
    <property type="project" value="UniProtKB-KW"/>
</dbReference>
<dbReference type="Pfam" id="PF01258">
    <property type="entry name" value="zf-dskA_traR"/>
    <property type="match status" value="1"/>
</dbReference>
<dbReference type="Gene3D" id="1.20.120.910">
    <property type="entry name" value="DksA, coiled-coil domain"/>
    <property type="match status" value="1"/>
</dbReference>
<keyword evidence="3" id="KW-0862">Zinc</keyword>
<evidence type="ECO:0000259" key="5">
    <source>
        <dbReference type="Pfam" id="PF01258"/>
    </source>
</evidence>
<dbReference type="SUPFAM" id="SSF109635">
    <property type="entry name" value="DnaK suppressor protein DksA, alpha-hairpin domain"/>
    <property type="match status" value="1"/>
</dbReference>
<evidence type="ECO:0000256" key="1">
    <source>
        <dbReference type="ARBA" id="ARBA00022723"/>
    </source>
</evidence>
<dbReference type="InterPro" id="IPR000962">
    <property type="entry name" value="Znf_DskA_TraR"/>
</dbReference>
<gene>
    <name evidence="6" type="ORF">DDR33_17140</name>
</gene>
<reference evidence="6 7" key="1">
    <citation type="submission" date="2018-04" db="EMBL/GenBank/DDBJ databases">
        <title>Pedobacter chongqingensis sp. nov., isolated from a rottenly hemp rope.</title>
        <authorList>
            <person name="Cai Y."/>
        </authorList>
    </citation>
    <scope>NUCLEOTIDE SEQUENCE [LARGE SCALE GENOMIC DNA]</scope>
    <source>
        <strain evidence="6 7">FJ4-8</strain>
    </source>
</reference>
<evidence type="ECO:0000313" key="7">
    <source>
        <dbReference type="Proteomes" id="UP000245647"/>
    </source>
</evidence>
<protein>
    <submittedName>
        <fullName evidence="6">Molecular chaperone DnaK</fullName>
    </submittedName>
</protein>
<evidence type="ECO:0000256" key="2">
    <source>
        <dbReference type="ARBA" id="ARBA00022771"/>
    </source>
</evidence>
<evidence type="ECO:0000256" key="4">
    <source>
        <dbReference type="PROSITE-ProRule" id="PRU00510"/>
    </source>
</evidence>
<keyword evidence="2" id="KW-0863">Zinc-finger</keyword>
<proteinExistence type="predicted"/>
<evidence type="ECO:0000313" key="6">
    <source>
        <dbReference type="EMBL" id="PWG79481.1"/>
    </source>
</evidence>
<dbReference type="RefSeq" id="WP_109417024.1">
    <property type="nucleotide sequence ID" value="NZ_QEAS01000014.1"/>
</dbReference>
<evidence type="ECO:0000256" key="3">
    <source>
        <dbReference type="ARBA" id="ARBA00022833"/>
    </source>
</evidence>
<organism evidence="6 7">
    <name type="scientific">Pararcticibacter amylolyticus</name>
    <dbReference type="NCBI Taxonomy" id="2173175"/>
    <lineage>
        <taxon>Bacteria</taxon>
        <taxon>Pseudomonadati</taxon>
        <taxon>Bacteroidota</taxon>
        <taxon>Sphingobacteriia</taxon>
        <taxon>Sphingobacteriales</taxon>
        <taxon>Sphingobacteriaceae</taxon>
        <taxon>Pararcticibacter</taxon>
    </lineage>
</organism>
<feature type="domain" description="Zinc finger DksA/TraR C4-type" evidence="5">
    <location>
        <begin position="94"/>
        <end position="126"/>
    </location>
</feature>
<keyword evidence="7" id="KW-1185">Reference proteome</keyword>